<dbReference type="PANTHER" id="PTHR36927">
    <property type="entry name" value="BLR4337 PROTEIN"/>
    <property type="match status" value="1"/>
</dbReference>
<dbReference type="Proteomes" id="UP001596540">
    <property type="component" value="Unassembled WGS sequence"/>
</dbReference>
<feature type="transmembrane region" description="Helical" evidence="2">
    <location>
        <begin position="290"/>
        <end position="310"/>
    </location>
</feature>
<comment type="caution">
    <text evidence="4">The sequence shown here is derived from an EMBL/GenBank/DDBJ whole genome shotgun (WGS) entry which is preliminary data.</text>
</comment>
<evidence type="ECO:0000313" key="4">
    <source>
        <dbReference type="EMBL" id="MFC7330540.1"/>
    </source>
</evidence>
<feature type="domain" description="Acyltransferase 3" evidence="3">
    <location>
        <begin position="40"/>
        <end position="408"/>
    </location>
</feature>
<evidence type="ECO:0000256" key="1">
    <source>
        <dbReference type="SAM" id="MobiDB-lite"/>
    </source>
</evidence>
<keyword evidence="4" id="KW-0012">Acyltransferase</keyword>
<keyword evidence="4" id="KW-0808">Transferase</keyword>
<feature type="transmembrane region" description="Helical" evidence="2">
    <location>
        <begin position="262"/>
        <end position="278"/>
    </location>
</feature>
<feature type="transmembrane region" description="Helical" evidence="2">
    <location>
        <begin position="325"/>
        <end position="346"/>
    </location>
</feature>
<sequence>MWTVNNPIGQSAGSGGDAGAPPPDARASRPEPSGTGRLYHLDNLRLLLIVLVVVHHASQPYGPADWWYVEGGDRSAFLSVFATVSGAFRMSLFFLVSAFLLPPAYDRKGGARFLGERFRRFVPPILIGFFVLTPVLMYAYYLNFRDYGAIGFGAYYTDVYLGMGDEPAGWSGPIWPDRQFAHLWFLQHLLGYALLYAAWRWLTARRGRPSAPGHRLRPAPGTLAIVLFVLAVSAATFLLRVAYPVDQWVPMLEFIQTEPADLAQYAAFFVVGLAAYRRGWLSTFSARAGYAWLAAGVVLAGVHFLGGGWFDDVYAMGGWDPRSLLWSTVETAICTALSIGLLVAFREWADRPSRLVRALAPATFTVYVLHVPVVVALQYAMAGAAAGPLVKFGVVATAGVLLSFALAWGVRRTPVLRGLL</sequence>
<proteinExistence type="predicted"/>
<feature type="transmembrane region" description="Helical" evidence="2">
    <location>
        <begin position="223"/>
        <end position="242"/>
    </location>
</feature>
<gene>
    <name evidence="4" type="ORF">ACFQRF_22685</name>
</gene>
<name>A0ABW2KMW7_9ACTN</name>
<reference evidence="5" key="1">
    <citation type="journal article" date="2019" name="Int. J. Syst. Evol. Microbiol.">
        <title>The Global Catalogue of Microorganisms (GCM) 10K type strain sequencing project: providing services to taxonomists for standard genome sequencing and annotation.</title>
        <authorList>
            <consortium name="The Broad Institute Genomics Platform"/>
            <consortium name="The Broad Institute Genome Sequencing Center for Infectious Disease"/>
            <person name="Wu L."/>
            <person name="Ma J."/>
        </authorList>
    </citation>
    <scope>NUCLEOTIDE SEQUENCE [LARGE SCALE GENOMIC DNA]</scope>
    <source>
        <strain evidence="5">CGMCC 4.7382</strain>
    </source>
</reference>
<dbReference type="InterPro" id="IPR002656">
    <property type="entry name" value="Acyl_transf_3_dom"/>
</dbReference>
<keyword evidence="2" id="KW-1133">Transmembrane helix</keyword>
<feature type="transmembrane region" description="Helical" evidence="2">
    <location>
        <begin position="121"/>
        <end position="141"/>
    </location>
</feature>
<feature type="transmembrane region" description="Helical" evidence="2">
    <location>
        <begin position="392"/>
        <end position="410"/>
    </location>
</feature>
<feature type="transmembrane region" description="Helical" evidence="2">
    <location>
        <begin position="358"/>
        <end position="380"/>
    </location>
</feature>
<keyword evidence="2" id="KW-0472">Membrane</keyword>
<evidence type="ECO:0000313" key="5">
    <source>
        <dbReference type="Proteomes" id="UP001596540"/>
    </source>
</evidence>
<feature type="transmembrane region" description="Helical" evidence="2">
    <location>
        <begin position="181"/>
        <end position="202"/>
    </location>
</feature>
<dbReference type="RefSeq" id="WP_379873179.1">
    <property type="nucleotide sequence ID" value="NZ_JBHTBH010000012.1"/>
</dbReference>
<dbReference type="InterPro" id="IPR050623">
    <property type="entry name" value="Glucan_succinyl_AcylTrfase"/>
</dbReference>
<feature type="region of interest" description="Disordered" evidence="1">
    <location>
        <begin position="1"/>
        <end position="32"/>
    </location>
</feature>
<dbReference type="Pfam" id="PF01757">
    <property type="entry name" value="Acyl_transf_3"/>
    <property type="match status" value="1"/>
</dbReference>
<dbReference type="EMBL" id="JBHTBH010000012">
    <property type="protein sequence ID" value="MFC7330540.1"/>
    <property type="molecule type" value="Genomic_DNA"/>
</dbReference>
<organism evidence="4 5">
    <name type="scientific">Marinactinospora rubrisoli</name>
    <dbReference type="NCBI Taxonomy" id="2715399"/>
    <lineage>
        <taxon>Bacteria</taxon>
        <taxon>Bacillati</taxon>
        <taxon>Actinomycetota</taxon>
        <taxon>Actinomycetes</taxon>
        <taxon>Streptosporangiales</taxon>
        <taxon>Nocardiopsidaceae</taxon>
        <taxon>Marinactinospora</taxon>
    </lineage>
</organism>
<evidence type="ECO:0000256" key="2">
    <source>
        <dbReference type="SAM" id="Phobius"/>
    </source>
</evidence>
<evidence type="ECO:0000259" key="3">
    <source>
        <dbReference type="Pfam" id="PF01757"/>
    </source>
</evidence>
<keyword evidence="5" id="KW-1185">Reference proteome</keyword>
<feature type="transmembrane region" description="Helical" evidence="2">
    <location>
        <begin position="77"/>
        <end position="101"/>
    </location>
</feature>
<dbReference type="PANTHER" id="PTHR36927:SF1">
    <property type="entry name" value="MDO-LIKE PROTEIN"/>
    <property type="match status" value="1"/>
</dbReference>
<accession>A0ABW2KMW7</accession>
<protein>
    <submittedName>
        <fullName evidence="4">Acyltransferase family protein</fullName>
    </submittedName>
</protein>
<keyword evidence="2" id="KW-0812">Transmembrane</keyword>
<dbReference type="GO" id="GO:0016746">
    <property type="term" value="F:acyltransferase activity"/>
    <property type="evidence" value="ECO:0007669"/>
    <property type="project" value="UniProtKB-KW"/>
</dbReference>